<dbReference type="PANTHER" id="PTHR43777">
    <property type="entry name" value="MOLYBDENUM COFACTOR CYTIDYLYLTRANSFERASE"/>
    <property type="match status" value="1"/>
</dbReference>
<dbReference type="InterPro" id="IPR029044">
    <property type="entry name" value="Nucleotide-diphossugar_trans"/>
</dbReference>
<dbReference type="AlphaFoldDB" id="A0A2Z4Y5R7"/>
<dbReference type="CDD" id="cd04182">
    <property type="entry name" value="GT_2_like_f"/>
    <property type="match status" value="1"/>
</dbReference>
<organism evidence="2 3">
    <name type="scientific">Sumerlaea chitinivorans</name>
    <dbReference type="NCBI Taxonomy" id="2250252"/>
    <lineage>
        <taxon>Bacteria</taxon>
        <taxon>Candidatus Sumerlaeota</taxon>
        <taxon>Candidatus Sumerlaeia</taxon>
        <taxon>Candidatus Sumerlaeales</taxon>
        <taxon>Candidatus Sumerlaeaceae</taxon>
        <taxon>Candidatus Sumerlaea</taxon>
    </lineage>
</organism>
<dbReference type="SUPFAM" id="SSF53448">
    <property type="entry name" value="Nucleotide-diphospho-sugar transferases"/>
    <property type="match status" value="1"/>
</dbReference>
<evidence type="ECO:0000259" key="1">
    <source>
        <dbReference type="Pfam" id="PF12804"/>
    </source>
</evidence>
<dbReference type="Gene3D" id="3.90.550.10">
    <property type="entry name" value="Spore Coat Polysaccharide Biosynthesis Protein SpsA, Chain A"/>
    <property type="match status" value="1"/>
</dbReference>
<dbReference type="GO" id="GO:0016779">
    <property type="term" value="F:nucleotidyltransferase activity"/>
    <property type="evidence" value="ECO:0007669"/>
    <property type="project" value="UniProtKB-KW"/>
</dbReference>
<dbReference type="KEGG" id="schv:BRCON_1733"/>
<name>A0A2Z4Y5R7_SUMC1</name>
<feature type="domain" description="MobA-like NTP transferase" evidence="1">
    <location>
        <begin position="7"/>
        <end position="171"/>
    </location>
</feature>
<proteinExistence type="predicted"/>
<keyword evidence="2" id="KW-0808">Transferase</keyword>
<evidence type="ECO:0000313" key="3">
    <source>
        <dbReference type="Proteomes" id="UP000262583"/>
    </source>
</evidence>
<dbReference type="EMBL" id="CP030759">
    <property type="protein sequence ID" value="AXA36510.1"/>
    <property type="molecule type" value="Genomic_DNA"/>
</dbReference>
<reference evidence="2 3" key="1">
    <citation type="submission" date="2018-05" db="EMBL/GenBank/DDBJ databases">
        <title>A metagenomic window into the 2 km-deep terrestrial subsurface aquifer revealed taxonomically and functionally diverse microbial community comprising novel uncultured bacterial lineages.</title>
        <authorList>
            <person name="Kadnikov V.V."/>
            <person name="Mardanov A.V."/>
            <person name="Beletsky A.V."/>
            <person name="Banks D."/>
            <person name="Pimenov N.V."/>
            <person name="Frank Y.A."/>
            <person name="Karnachuk O.V."/>
            <person name="Ravin N.V."/>
        </authorList>
    </citation>
    <scope>NUCLEOTIDE SEQUENCE [LARGE SCALE GENOMIC DNA]</scope>
    <source>
        <strain evidence="2">BY</strain>
    </source>
</reference>
<sequence length="204" mass="21841">MASGVHGVILAGGISSRMGFPKALMPLGNSFFLHRVYENLVAAELEPVHIVVNSGLMVSLQAQLSKFPTAKFVSNTQPALGQIHSLKLGLKSAQEAGASAALVALVDQPGIAISTLTKLAEQTLNAPDSIYVATYQSRHGHPVVIPSKFFEKFLNAPQGKTARDVLAELSEHVQYVECEDPQVLADVDSPEDLAKLKLDDDELD</sequence>
<dbReference type="InterPro" id="IPR025877">
    <property type="entry name" value="MobA-like_NTP_Trfase"/>
</dbReference>
<dbReference type="Pfam" id="PF12804">
    <property type="entry name" value="NTP_transf_3"/>
    <property type="match status" value="1"/>
</dbReference>
<evidence type="ECO:0000313" key="2">
    <source>
        <dbReference type="EMBL" id="AXA36510.1"/>
    </source>
</evidence>
<gene>
    <name evidence="2" type="ORF">BRCON_1733</name>
</gene>
<dbReference type="Proteomes" id="UP000262583">
    <property type="component" value="Chromosome"/>
</dbReference>
<dbReference type="PANTHER" id="PTHR43777:SF1">
    <property type="entry name" value="MOLYBDENUM COFACTOR CYTIDYLYLTRANSFERASE"/>
    <property type="match status" value="1"/>
</dbReference>
<keyword evidence="2" id="KW-0548">Nucleotidyltransferase</keyword>
<protein>
    <submittedName>
        <fullName evidence="2">CTP:molybdopterin cytidylyltransferase</fullName>
    </submittedName>
</protein>
<accession>A0A2Z4Y5R7</accession>